<accession>A0A1I0P051</accession>
<proteinExistence type="predicted"/>
<evidence type="ECO:0000313" key="2">
    <source>
        <dbReference type="Proteomes" id="UP000199650"/>
    </source>
</evidence>
<dbReference type="EMBL" id="FOJB01000001">
    <property type="protein sequence ID" value="SEW07551.1"/>
    <property type="molecule type" value="Genomic_DNA"/>
</dbReference>
<organism evidence="1 2">
    <name type="scientific">Aliiroseovarius sediminilitoris</name>
    <dbReference type="NCBI Taxonomy" id="1173584"/>
    <lineage>
        <taxon>Bacteria</taxon>
        <taxon>Pseudomonadati</taxon>
        <taxon>Pseudomonadota</taxon>
        <taxon>Alphaproteobacteria</taxon>
        <taxon>Rhodobacterales</taxon>
        <taxon>Paracoccaceae</taxon>
        <taxon>Aliiroseovarius</taxon>
    </lineage>
</organism>
<sequence>MFFVEMATALTGLSMLCLDAAVAARFAVIRRACEVNRYSDPTVCGKNRSMDLCSRMSAVAKYGSVL</sequence>
<dbReference type="AlphaFoldDB" id="A0A1I0P051"/>
<gene>
    <name evidence="1" type="ORF">SAMN05444851_1247</name>
</gene>
<name>A0A1I0P051_9RHOB</name>
<dbReference type="Proteomes" id="UP000199650">
    <property type="component" value="Unassembled WGS sequence"/>
</dbReference>
<keyword evidence="2" id="KW-1185">Reference proteome</keyword>
<evidence type="ECO:0000313" key="1">
    <source>
        <dbReference type="EMBL" id="SEW07551.1"/>
    </source>
</evidence>
<protein>
    <submittedName>
        <fullName evidence="1">Uncharacterized protein</fullName>
    </submittedName>
</protein>
<reference evidence="1 2" key="1">
    <citation type="submission" date="2016-10" db="EMBL/GenBank/DDBJ databases">
        <authorList>
            <person name="de Groot N.N."/>
        </authorList>
    </citation>
    <scope>NUCLEOTIDE SEQUENCE [LARGE SCALE GENOMIC DNA]</scope>
    <source>
        <strain evidence="1 2">DSM 29439</strain>
    </source>
</reference>